<comment type="caution">
    <text evidence="1">The sequence shown here is derived from an EMBL/GenBank/DDBJ whole genome shotgun (WGS) entry which is preliminary data.</text>
</comment>
<evidence type="ECO:0000313" key="1">
    <source>
        <dbReference type="EMBL" id="GGY24788.1"/>
    </source>
</evidence>
<sequence>MLSTVCADEFTKRLGQTCLFECSQGTTLRLTIQAVELRPLARLPRKPAGRTPFVVALVSEEPTVLADAVGRLSFTAPDKPGPALEQVWIGRVIPAGRDPAFAYFQLPFN</sequence>
<reference evidence="1" key="1">
    <citation type="journal article" date="2014" name="Int. J. Syst. Evol. Microbiol.">
        <title>Complete genome sequence of Corynebacterium casei LMG S-19264T (=DSM 44701T), isolated from a smear-ripened cheese.</title>
        <authorList>
            <consortium name="US DOE Joint Genome Institute (JGI-PGF)"/>
            <person name="Walter F."/>
            <person name="Albersmeier A."/>
            <person name="Kalinowski J."/>
            <person name="Ruckert C."/>
        </authorList>
    </citation>
    <scope>NUCLEOTIDE SEQUENCE</scope>
    <source>
        <strain evidence="1">KCTC 32182</strain>
    </source>
</reference>
<reference evidence="1" key="2">
    <citation type="submission" date="2020-09" db="EMBL/GenBank/DDBJ databases">
        <authorList>
            <person name="Sun Q."/>
            <person name="Kim S."/>
        </authorList>
    </citation>
    <scope>NUCLEOTIDE SEQUENCE</scope>
    <source>
        <strain evidence="1">KCTC 32182</strain>
    </source>
</reference>
<accession>A0A918P6Z2</accession>
<dbReference type="AlphaFoldDB" id="A0A918P6Z2"/>
<dbReference type="EMBL" id="BMYX01000020">
    <property type="protein sequence ID" value="GGY24788.1"/>
    <property type="molecule type" value="Genomic_DNA"/>
</dbReference>
<dbReference type="RefSeq" id="WP_189535900.1">
    <property type="nucleotide sequence ID" value="NZ_BMYX01000020.1"/>
</dbReference>
<name>A0A918P6Z2_9NEIS</name>
<keyword evidence="2" id="KW-1185">Reference proteome</keyword>
<proteinExistence type="predicted"/>
<organism evidence="1 2">
    <name type="scientific">Paludibacterium paludis</name>
    <dbReference type="NCBI Taxonomy" id="1225769"/>
    <lineage>
        <taxon>Bacteria</taxon>
        <taxon>Pseudomonadati</taxon>
        <taxon>Pseudomonadota</taxon>
        <taxon>Betaproteobacteria</taxon>
        <taxon>Neisseriales</taxon>
        <taxon>Chromobacteriaceae</taxon>
        <taxon>Paludibacterium</taxon>
    </lineage>
</organism>
<protein>
    <submittedName>
        <fullName evidence="1">Uncharacterized protein</fullName>
    </submittedName>
</protein>
<gene>
    <name evidence="1" type="ORF">GCM10011289_30520</name>
</gene>
<dbReference type="Proteomes" id="UP000645257">
    <property type="component" value="Unassembled WGS sequence"/>
</dbReference>
<evidence type="ECO:0000313" key="2">
    <source>
        <dbReference type="Proteomes" id="UP000645257"/>
    </source>
</evidence>